<feature type="compositionally biased region" description="Polar residues" evidence="1">
    <location>
        <begin position="55"/>
        <end position="71"/>
    </location>
</feature>
<feature type="region of interest" description="Disordered" evidence="1">
    <location>
        <begin position="55"/>
        <end position="82"/>
    </location>
</feature>
<feature type="compositionally biased region" description="Basic and acidic residues" evidence="1">
    <location>
        <begin position="73"/>
        <end position="82"/>
    </location>
</feature>
<accession>A0ABR4QJA9</accession>
<gene>
    <name evidence="2" type="ORF">TcWFU_009732</name>
</gene>
<dbReference type="EMBL" id="JAKROA010000003">
    <property type="protein sequence ID" value="KAL5109495.1"/>
    <property type="molecule type" value="Genomic_DNA"/>
</dbReference>
<proteinExistence type="predicted"/>
<evidence type="ECO:0000256" key="1">
    <source>
        <dbReference type="SAM" id="MobiDB-lite"/>
    </source>
</evidence>
<evidence type="ECO:0000313" key="3">
    <source>
        <dbReference type="Proteomes" id="UP001651158"/>
    </source>
</evidence>
<name>A0ABR4QJA9_9CEST</name>
<comment type="caution">
    <text evidence="2">The sequence shown here is derived from an EMBL/GenBank/DDBJ whole genome shotgun (WGS) entry which is preliminary data.</text>
</comment>
<organism evidence="2 3">
    <name type="scientific">Taenia crassiceps</name>
    <dbReference type="NCBI Taxonomy" id="6207"/>
    <lineage>
        <taxon>Eukaryota</taxon>
        <taxon>Metazoa</taxon>
        <taxon>Spiralia</taxon>
        <taxon>Lophotrochozoa</taxon>
        <taxon>Platyhelminthes</taxon>
        <taxon>Cestoda</taxon>
        <taxon>Eucestoda</taxon>
        <taxon>Cyclophyllidea</taxon>
        <taxon>Taeniidae</taxon>
        <taxon>Taenia</taxon>
    </lineage>
</organism>
<keyword evidence="3" id="KW-1185">Reference proteome</keyword>
<dbReference type="Proteomes" id="UP001651158">
    <property type="component" value="Unassembled WGS sequence"/>
</dbReference>
<reference evidence="2 3" key="1">
    <citation type="journal article" date="2022" name="Front. Cell. Infect. Microbiol.">
        <title>The Genomes of Two Strains of Taenia crassiceps the Animal Model for the Study of Human Cysticercosis.</title>
        <authorList>
            <person name="Bobes R.J."/>
            <person name="Estrada K."/>
            <person name="Rios-Valencia D.G."/>
            <person name="Calderon-Gallegos A."/>
            <person name="de la Torre P."/>
            <person name="Carrero J.C."/>
            <person name="Sanchez-Flores A."/>
            <person name="Laclette J.P."/>
        </authorList>
    </citation>
    <scope>NUCLEOTIDE SEQUENCE [LARGE SCALE GENOMIC DNA]</scope>
    <source>
        <strain evidence="2">WFUcys</strain>
    </source>
</reference>
<evidence type="ECO:0000313" key="2">
    <source>
        <dbReference type="EMBL" id="KAL5109495.1"/>
    </source>
</evidence>
<sequence length="82" mass="8688">MCVMVPSTSSVKHCLAAKFAFTNSLASGSELMNPAILPLHHTATSQMPTLLLTQSSTTCHPPMSMSSQVKMPSSKESKEHAG</sequence>
<protein>
    <submittedName>
        <fullName evidence="2">Uncharacterized protein</fullName>
    </submittedName>
</protein>